<dbReference type="AlphaFoldDB" id="A0A1E8QB17"/>
<dbReference type="GO" id="GO:0002098">
    <property type="term" value="P:tRNA wobble uridine modification"/>
    <property type="evidence" value="ECO:0007669"/>
    <property type="project" value="TreeGrafter"/>
</dbReference>
<organism evidence="2 3">
    <name type="scientific">Mycolicibacterium grossiae</name>
    <dbReference type="NCBI Taxonomy" id="1552759"/>
    <lineage>
        <taxon>Bacteria</taxon>
        <taxon>Bacillati</taxon>
        <taxon>Actinomycetota</taxon>
        <taxon>Actinomycetes</taxon>
        <taxon>Mycobacteriales</taxon>
        <taxon>Mycobacteriaceae</taxon>
        <taxon>Mycolicibacterium</taxon>
    </lineage>
</organism>
<dbReference type="PANTHER" id="PTHR42714:SF2">
    <property type="entry name" value="TRNA MODIFICATION GTPASE GTPBP3, MITOCHONDRIAL"/>
    <property type="match status" value="1"/>
</dbReference>
<dbReference type="SUPFAM" id="SSF52540">
    <property type="entry name" value="P-loop containing nucleoside triphosphate hydrolases"/>
    <property type="match status" value="2"/>
</dbReference>
<dbReference type="PANTHER" id="PTHR42714">
    <property type="entry name" value="TRNA MODIFICATION GTPASE GTPBP3"/>
    <property type="match status" value="1"/>
</dbReference>
<dbReference type="GO" id="GO:0005525">
    <property type="term" value="F:GTP binding"/>
    <property type="evidence" value="ECO:0007669"/>
    <property type="project" value="InterPro"/>
</dbReference>
<comment type="caution">
    <text evidence="2">The sequence shown here is derived from an EMBL/GenBank/DDBJ whole genome shotgun (WGS) entry which is preliminary data.</text>
</comment>
<dbReference type="Pfam" id="PF01926">
    <property type="entry name" value="MMR_HSR1"/>
    <property type="match status" value="2"/>
</dbReference>
<feature type="domain" description="G" evidence="1">
    <location>
        <begin position="80"/>
        <end position="192"/>
    </location>
</feature>
<dbReference type="GO" id="GO:0030488">
    <property type="term" value="P:tRNA methylation"/>
    <property type="evidence" value="ECO:0007669"/>
    <property type="project" value="TreeGrafter"/>
</dbReference>
<feature type="domain" description="G" evidence="1">
    <location>
        <begin position="743"/>
        <end position="826"/>
    </location>
</feature>
<proteinExistence type="predicted"/>
<reference evidence="2 3" key="1">
    <citation type="submission" date="2016-09" db="EMBL/GenBank/DDBJ databases">
        <title>genome sequence of Mycobacterium sp. 739 SCH.</title>
        <authorList>
            <person name="Greninger A.L."/>
            <person name="Qin X."/>
            <person name="Jerome K."/>
            <person name="Vora S."/>
            <person name="Quinn K."/>
        </authorList>
    </citation>
    <scope>NUCLEOTIDE SEQUENCE [LARGE SCALE GENOMIC DNA]</scope>
    <source>
        <strain evidence="2 3">SCH</strain>
    </source>
</reference>
<gene>
    <name evidence="2" type="ORF">BEL07_01110</name>
</gene>
<dbReference type="RefSeq" id="WP_070351274.1">
    <property type="nucleotide sequence ID" value="NZ_CP043474.1"/>
</dbReference>
<protein>
    <recommendedName>
        <fullName evidence="1">G domain-containing protein</fullName>
    </recommendedName>
</protein>
<evidence type="ECO:0000313" key="3">
    <source>
        <dbReference type="Proteomes" id="UP000178953"/>
    </source>
</evidence>
<dbReference type="InterPro" id="IPR006073">
    <property type="entry name" value="GTP-bd"/>
</dbReference>
<dbReference type="Gene3D" id="3.40.50.300">
    <property type="entry name" value="P-loop containing nucleotide triphosphate hydrolases"/>
    <property type="match status" value="2"/>
</dbReference>
<evidence type="ECO:0000259" key="1">
    <source>
        <dbReference type="Pfam" id="PF01926"/>
    </source>
</evidence>
<accession>A0A1E8QB17</accession>
<sequence>MSVDDTDFDRAVADALAAGSDEMALLDDLAAETIGGYTISLPNAEGLGPLIQEVTDATETFSNKVRAHLAEQRDVLSTFNVAFFGRTGAGKSTLLSAFGELDGHDVSPGDSDWTTDVHTIPWRGCRLYDTPGINGWGGRKSRAKLEATARRAVEIADVVLLCFDSQSQQASEFAKVAQWVRHYGKPTIAVLNIRNLRWRHPAKVPNQAARKNISEPVRQHSDNIRTELASISLADTPVVAIHSRRALFARASVPFRGPAERDFAIEREQYGVEYLARWSNFGALEAVLTSGIAAGGAQLRLASLREGMRAILTDEADLLRALDQRLEERFGEVDRSISRHLEVLGYLEPDERGAFLHDDAWSGDLLTIAEMARSSPYVTPANGAFTRYLRTLLKPHLSAPRSDALKRFKRLEREAFENRKDVDKDTFVKEVFDEAAIAEALEHVWVDSAQFLERELDMAATELKYRGFSDNRDASDIGGASGSSAAAFETVFRTTGLLTGVTAAVGLVALANAWNPIGWAGGLVVAGVSIASSVFGIIGGQQGDSAERQRAEAHAKAAYAGRTAIRTTFDGIEHDFARDARSVAWTQAAPGVKTLLRELAVLARLRQQVGSIADQLTHSAARVATTPHVDLLGEALKTLGDTSTGGQRRDIQRVLLGEDWFEAAPEVMDSDPDEREAFLLSCRARHEVDADSLRTAVTDGLVRSDHSAIADWTQRLANAATTDAAFRAALVAAKPPRGARPSVAIAGDFSAGKSSFIKRLLVELGGEIPETLSIRADPTTDDVHVYQYGSVDIVDTPGFQSGRRGHDEKAIEATTSAALVIVLLHVNLLIGDTEKLEGILGGTATTPGKWPRVLFLINRCDELGIDPLHDVEEYFNRRDRKAAELHAALESRGINIALNHIHGIAADPFSAVGSRQSINRDAYDDNRSWDGVAAFLEVLQSLSPSRIAQANTLAALDNAAAELLHLHVVTEDECAISQSAIDGHEALIGVLDGCLGDALHLSASLEHTLSEMVSRHTARAIEKVREVGRGDEEKLAVAMNSWNNADLQAEVDGFLVSASEQIDEWSATHQSAINRELAAMSFSEHLGQPATGVDESASDTVSDVIGVGKFVTESAQKLAAGAGTRDAVYAIGKGLGRNFKPWGAVKLGQTVARAGVVLQVVAVAWDAFSWVRTEGKRASWEETISGAVESVETISAKHIAEFLRGDDAPITYLQDRIAEIRKIRDDHESQRVLAQYDMSRTGKRLATTAALLDSFDELGKESVSL</sequence>
<dbReference type="OrthoDB" id="6197209at2"/>
<dbReference type="EMBL" id="MCHX01000002">
    <property type="protein sequence ID" value="OFJ55535.1"/>
    <property type="molecule type" value="Genomic_DNA"/>
</dbReference>
<evidence type="ECO:0000313" key="2">
    <source>
        <dbReference type="EMBL" id="OFJ55535.1"/>
    </source>
</evidence>
<dbReference type="GO" id="GO:0005737">
    <property type="term" value="C:cytoplasm"/>
    <property type="evidence" value="ECO:0007669"/>
    <property type="project" value="TreeGrafter"/>
</dbReference>
<dbReference type="Proteomes" id="UP000178953">
    <property type="component" value="Unassembled WGS sequence"/>
</dbReference>
<name>A0A1E8QB17_9MYCO</name>
<keyword evidence="3" id="KW-1185">Reference proteome</keyword>
<dbReference type="InterPro" id="IPR027417">
    <property type="entry name" value="P-loop_NTPase"/>
</dbReference>